<reference evidence="2" key="1">
    <citation type="journal article" date="2022" name="Front. Microbiol.">
        <title>Genome-based taxonomic rearrangement of Oceanobacter-related bacteria including the description of Thalassolituus hydrocarbonoclasticus sp. nov. and Thalassolituus pacificus sp. nov. and emended description of the genus Thalassolituus.</title>
        <authorList>
            <person name="Dong C."/>
            <person name="Wei L."/>
            <person name="Wang J."/>
            <person name="Lai Q."/>
            <person name="Huang Z."/>
            <person name="Shao Z."/>
        </authorList>
    </citation>
    <scope>NUCLEOTIDE SEQUENCE</scope>
    <source>
        <strain evidence="2">59MF3M-4</strain>
    </source>
</reference>
<evidence type="ECO:0000313" key="3">
    <source>
        <dbReference type="Proteomes" id="UP001147830"/>
    </source>
</evidence>
<feature type="chain" id="PRO_5040828637" evidence="1">
    <location>
        <begin position="25"/>
        <end position="589"/>
    </location>
</feature>
<gene>
    <name evidence="2" type="ORF">NYR02_04395</name>
</gene>
<proteinExistence type="predicted"/>
<dbReference type="Pfam" id="PF14903">
    <property type="entry name" value="WG_beta_rep"/>
    <property type="match status" value="2"/>
</dbReference>
<organism evidence="2 3">
    <name type="scientific">Thalassolituus pacificus</name>
    <dbReference type="NCBI Taxonomy" id="2975440"/>
    <lineage>
        <taxon>Bacteria</taxon>
        <taxon>Pseudomonadati</taxon>
        <taxon>Pseudomonadota</taxon>
        <taxon>Gammaproteobacteria</taxon>
        <taxon>Oceanospirillales</taxon>
        <taxon>Oceanospirillaceae</taxon>
        <taxon>Thalassolituus</taxon>
    </lineage>
</organism>
<keyword evidence="3" id="KW-1185">Reference proteome</keyword>
<keyword evidence="1" id="KW-0732">Signal</keyword>
<dbReference type="InterPro" id="IPR032774">
    <property type="entry name" value="WG_beta_rep"/>
</dbReference>
<sequence>MNAFAAKSTLAFMLALLLNGCAMLSSLKPMPRTDGLYVKNTATVMGLQRDVYQFSSDITLYKTTGHDMSDAEILAWTQQSKRRPFMYFRNGNKLHIYFHFESGKGYSEEDLTDSGAIAGSYFYSIPAQAENATYNSDQNSLTLVSKAENPPLKSKINVLSAVAEPLFSANVRNKTLLSHGMMILRYADYYSLYDAEKNSEVLTASWIQNPADSDTLMVYTQTGFGVTDIKGQVLLPFQYRNMMYLGNNLYAVEQDGLWSVIRPDGTIVTALEPGVTIAGSLLAGTLLPLRKQGKSLYYSLSEKRYLDIPPIQTDKVLSSDKFFKLRLPKGTLIIRSNGERALPLYVKSAYHAHGLLIASDKAGKSAIFDEQGQMLAGPINGVISPLFSNDYSIRPNRSPLLVLEVNHRKGLIDTRGNILIPPDYSSILYLGNDHFLLKSSSATGTRIYRQDAGIVPQDISDANYLDGRLIIVNSALTDKYGLWDTEAVSWVVKPDRFDLLSAGLNSRYLTTLVSQGAKQNYGVIDRNGKELHPPELSGYTAISGDYLYNRQGSRLVLYTLPGMTKIAEVDGSSVSLLDDGRYFVVTDSL</sequence>
<name>A0A9X3AG37_9GAMM</name>
<accession>A0A9X3AG37</accession>
<evidence type="ECO:0000256" key="1">
    <source>
        <dbReference type="SAM" id="SignalP"/>
    </source>
</evidence>
<evidence type="ECO:0000313" key="2">
    <source>
        <dbReference type="EMBL" id="MCT7358261.1"/>
    </source>
</evidence>
<comment type="caution">
    <text evidence="2">The sequence shown here is derived from an EMBL/GenBank/DDBJ whole genome shotgun (WGS) entry which is preliminary data.</text>
</comment>
<protein>
    <submittedName>
        <fullName evidence="2">WG repeat-containing protein</fullName>
    </submittedName>
</protein>
<reference evidence="2" key="2">
    <citation type="submission" date="2022-08" db="EMBL/GenBank/DDBJ databases">
        <authorList>
            <person name="Dong C."/>
        </authorList>
    </citation>
    <scope>NUCLEOTIDE SEQUENCE</scope>
    <source>
        <strain evidence="2">59MF3M-4</strain>
    </source>
</reference>
<dbReference type="EMBL" id="JAOANI010000012">
    <property type="protein sequence ID" value="MCT7358261.1"/>
    <property type="molecule type" value="Genomic_DNA"/>
</dbReference>
<dbReference type="AlphaFoldDB" id="A0A9X3AG37"/>
<feature type="signal peptide" evidence="1">
    <location>
        <begin position="1"/>
        <end position="24"/>
    </location>
</feature>
<dbReference type="RefSeq" id="WP_260975180.1">
    <property type="nucleotide sequence ID" value="NZ_JAOANI010000012.1"/>
</dbReference>
<dbReference type="Proteomes" id="UP001147830">
    <property type="component" value="Unassembled WGS sequence"/>
</dbReference>